<feature type="transmembrane region" description="Helical" evidence="8">
    <location>
        <begin position="275"/>
        <end position="298"/>
    </location>
</feature>
<dbReference type="NCBIfam" id="TIGR00711">
    <property type="entry name" value="efflux_EmrB"/>
    <property type="match status" value="1"/>
</dbReference>
<keyword evidence="3" id="KW-0813">Transport</keyword>
<evidence type="ECO:0000256" key="1">
    <source>
        <dbReference type="ARBA" id="ARBA00004651"/>
    </source>
</evidence>
<feature type="transmembrane region" description="Helical" evidence="8">
    <location>
        <begin position="59"/>
        <end position="78"/>
    </location>
</feature>
<dbReference type="Gene3D" id="1.20.1250.20">
    <property type="entry name" value="MFS general substrate transporter like domains"/>
    <property type="match status" value="1"/>
</dbReference>
<feature type="transmembrane region" description="Helical" evidence="8">
    <location>
        <begin position="20"/>
        <end position="39"/>
    </location>
</feature>
<feature type="transmembrane region" description="Helical" evidence="8">
    <location>
        <begin position="232"/>
        <end position="254"/>
    </location>
</feature>
<feature type="transmembrane region" description="Helical" evidence="8">
    <location>
        <begin position="449"/>
        <end position="467"/>
    </location>
</feature>
<dbReference type="InterPro" id="IPR004638">
    <property type="entry name" value="EmrB-like"/>
</dbReference>
<dbReference type="PANTHER" id="PTHR42718">
    <property type="entry name" value="MAJOR FACILITATOR SUPERFAMILY MULTIDRUG TRANSPORTER MFSC"/>
    <property type="match status" value="1"/>
</dbReference>
<evidence type="ECO:0000256" key="3">
    <source>
        <dbReference type="ARBA" id="ARBA00022448"/>
    </source>
</evidence>
<feature type="transmembrane region" description="Helical" evidence="8">
    <location>
        <begin position="173"/>
        <end position="192"/>
    </location>
</feature>
<keyword evidence="6 8" id="KW-1133">Transmembrane helix</keyword>
<feature type="transmembrane region" description="Helical" evidence="8">
    <location>
        <begin position="363"/>
        <end position="389"/>
    </location>
</feature>
<protein>
    <submittedName>
        <fullName evidence="10">Drug resistance transporter, EmrB/QacA subfamily</fullName>
    </submittedName>
</protein>
<dbReference type="AlphaFoldDB" id="A0A1M5A7J0"/>
<dbReference type="Gene3D" id="1.20.1720.10">
    <property type="entry name" value="Multidrug resistance protein D"/>
    <property type="match status" value="1"/>
</dbReference>
<dbReference type="PANTHER" id="PTHR42718:SF9">
    <property type="entry name" value="MAJOR FACILITATOR SUPERFAMILY MULTIDRUG TRANSPORTER MFSC"/>
    <property type="match status" value="1"/>
</dbReference>
<dbReference type="EMBL" id="FQVL01000012">
    <property type="protein sequence ID" value="SHF26278.1"/>
    <property type="molecule type" value="Genomic_DNA"/>
</dbReference>
<proteinExistence type="inferred from homology"/>
<evidence type="ECO:0000256" key="2">
    <source>
        <dbReference type="ARBA" id="ARBA00008537"/>
    </source>
</evidence>
<evidence type="ECO:0000256" key="4">
    <source>
        <dbReference type="ARBA" id="ARBA00022475"/>
    </source>
</evidence>
<evidence type="ECO:0000256" key="8">
    <source>
        <dbReference type="SAM" id="Phobius"/>
    </source>
</evidence>
<dbReference type="SUPFAM" id="SSF103473">
    <property type="entry name" value="MFS general substrate transporter"/>
    <property type="match status" value="1"/>
</dbReference>
<feature type="transmembrane region" description="Helical" evidence="8">
    <location>
        <begin position="112"/>
        <end position="133"/>
    </location>
</feature>
<sequence>MKTETIRSEDSPFTIRQILLPLIAIIVGMFMVILDGTAMNVALSGLVKDFKTPLSTVQWTVTGYALAQAAVIPLAGWLSDRFGAKKIFLFSVTMFTIGSLLCTLANSIDQLIIFRVLQGLGGGMVAPIAMSFIYRLSPPDKVGSIMGMMGIPILLAPALGPVLSGFLIDYATWHWIFLINLPVGIIAIIIGIRTLPNIERQSVPALDLLGILLAPLAFALLSYGISEGGTNWSSFSTLTGITVGGVALLLFIIVELRKKQPLLELRVFRSANFSWGIIVQWILQIALFGTFFLVPLLLQEIRHYTAFETGLLLLPQAISSAIMMPISGRLSDRLGARPLVIGGLTVVSIATFLLSHFANTDQIAYIILPLILMGMGMGLSMMPLNTHILQAAPRHLVSRVTSLTNSFQQVMNSLAIASLSTLLVSQAKYHLKHGDLTPISASIHSFEDVFFIQSIVALIGVLLAFTLKKPNKQVETNVPKEEMHLGM</sequence>
<feature type="transmembrane region" description="Helical" evidence="8">
    <location>
        <begin position="145"/>
        <end position="167"/>
    </location>
</feature>
<keyword evidence="11" id="KW-1185">Reference proteome</keyword>
<evidence type="ECO:0000256" key="6">
    <source>
        <dbReference type="ARBA" id="ARBA00022989"/>
    </source>
</evidence>
<organism evidence="10 11">
    <name type="scientific">Seinonella peptonophila</name>
    <dbReference type="NCBI Taxonomy" id="112248"/>
    <lineage>
        <taxon>Bacteria</taxon>
        <taxon>Bacillati</taxon>
        <taxon>Bacillota</taxon>
        <taxon>Bacilli</taxon>
        <taxon>Bacillales</taxon>
        <taxon>Thermoactinomycetaceae</taxon>
        <taxon>Seinonella</taxon>
    </lineage>
</organism>
<evidence type="ECO:0000256" key="7">
    <source>
        <dbReference type="ARBA" id="ARBA00023136"/>
    </source>
</evidence>
<name>A0A1M5A7J0_9BACL</name>
<dbReference type="PROSITE" id="PS50850">
    <property type="entry name" value="MFS"/>
    <property type="match status" value="1"/>
</dbReference>
<evidence type="ECO:0000259" key="9">
    <source>
        <dbReference type="PROSITE" id="PS50850"/>
    </source>
</evidence>
<dbReference type="InterPro" id="IPR036259">
    <property type="entry name" value="MFS_trans_sf"/>
</dbReference>
<feature type="transmembrane region" description="Helical" evidence="8">
    <location>
        <begin position="204"/>
        <end position="226"/>
    </location>
</feature>
<comment type="similarity">
    <text evidence="2">Belongs to the major facilitator superfamily. EmrB family.</text>
</comment>
<feature type="transmembrane region" description="Helical" evidence="8">
    <location>
        <begin position="338"/>
        <end position="357"/>
    </location>
</feature>
<dbReference type="PRINTS" id="PR01036">
    <property type="entry name" value="TCRTETB"/>
</dbReference>
<evidence type="ECO:0000256" key="5">
    <source>
        <dbReference type="ARBA" id="ARBA00022692"/>
    </source>
</evidence>
<dbReference type="GO" id="GO:0005886">
    <property type="term" value="C:plasma membrane"/>
    <property type="evidence" value="ECO:0007669"/>
    <property type="project" value="UniProtKB-SubCell"/>
</dbReference>
<dbReference type="OrthoDB" id="9816041at2"/>
<keyword evidence="5 8" id="KW-0812">Transmembrane</keyword>
<evidence type="ECO:0000313" key="11">
    <source>
        <dbReference type="Proteomes" id="UP000184476"/>
    </source>
</evidence>
<comment type="subcellular location">
    <subcellularLocation>
        <location evidence="1">Cell membrane</location>
        <topology evidence="1">Multi-pass membrane protein</topology>
    </subcellularLocation>
</comment>
<keyword evidence="7 8" id="KW-0472">Membrane</keyword>
<feature type="transmembrane region" description="Helical" evidence="8">
    <location>
        <begin position="87"/>
        <end position="106"/>
    </location>
</feature>
<dbReference type="Proteomes" id="UP000184476">
    <property type="component" value="Unassembled WGS sequence"/>
</dbReference>
<reference evidence="10 11" key="1">
    <citation type="submission" date="2016-11" db="EMBL/GenBank/DDBJ databases">
        <authorList>
            <person name="Jaros S."/>
            <person name="Januszkiewicz K."/>
            <person name="Wedrychowicz H."/>
        </authorList>
    </citation>
    <scope>NUCLEOTIDE SEQUENCE [LARGE SCALE GENOMIC DNA]</scope>
    <source>
        <strain evidence="10 11">DSM 44666</strain>
    </source>
</reference>
<keyword evidence="4" id="KW-1003">Cell membrane</keyword>
<dbReference type="InterPro" id="IPR020846">
    <property type="entry name" value="MFS_dom"/>
</dbReference>
<dbReference type="STRING" id="112248.SAMN05444392_11266"/>
<gene>
    <name evidence="10" type="ORF">SAMN05444392_11266</name>
</gene>
<dbReference type="RefSeq" id="WP_073156741.1">
    <property type="nucleotide sequence ID" value="NZ_FQVL01000012.1"/>
</dbReference>
<evidence type="ECO:0000313" key="10">
    <source>
        <dbReference type="EMBL" id="SHF26278.1"/>
    </source>
</evidence>
<dbReference type="CDD" id="cd17503">
    <property type="entry name" value="MFS_LmrB_MDR_like"/>
    <property type="match status" value="1"/>
</dbReference>
<dbReference type="GO" id="GO:0022857">
    <property type="term" value="F:transmembrane transporter activity"/>
    <property type="evidence" value="ECO:0007669"/>
    <property type="project" value="InterPro"/>
</dbReference>
<accession>A0A1M5A7J0</accession>
<dbReference type="Pfam" id="PF07690">
    <property type="entry name" value="MFS_1"/>
    <property type="match status" value="1"/>
</dbReference>
<dbReference type="InterPro" id="IPR011701">
    <property type="entry name" value="MFS"/>
</dbReference>
<feature type="domain" description="Major facilitator superfamily (MFS) profile" evidence="9">
    <location>
        <begin position="21"/>
        <end position="472"/>
    </location>
</feature>